<dbReference type="Proteomes" id="UP000250321">
    <property type="component" value="Unassembled WGS sequence"/>
</dbReference>
<gene>
    <name evidence="1" type="ORF">Pyn_37597</name>
</gene>
<evidence type="ECO:0000313" key="2">
    <source>
        <dbReference type="Proteomes" id="UP000250321"/>
    </source>
</evidence>
<comment type="caution">
    <text evidence="1">The sequence shown here is derived from an EMBL/GenBank/DDBJ whole genome shotgun (WGS) entry which is preliminary data.</text>
</comment>
<organism evidence="1 2">
    <name type="scientific">Prunus yedoensis var. nudiflora</name>
    <dbReference type="NCBI Taxonomy" id="2094558"/>
    <lineage>
        <taxon>Eukaryota</taxon>
        <taxon>Viridiplantae</taxon>
        <taxon>Streptophyta</taxon>
        <taxon>Embryophyta</taxon>
        <taxon>Tracheophyta</taxon>
        <taxon>Spermatophyta</taxon>
        <taxon>Magnoliopsida</taxon>
        <taxon>eudicotyledons</taxon>
        <taxon>Gunneridae</taxon>
        <taxon>Pentapetalae</taxon>
        <taxon>rosids</taxon>
        <taxon>fabids</taxon>
        <taxon>Rosales</taxon>
        <taxon>Rosaceae</taxon>
        <taxon>Amygdaloideae</taxon>
        <taxon>Amygdaleae</taxon>
        <taxon>Prunus</taxon>
    </lineage>
</organism>
<dbReference type="EMBL" id="PJQY01001908">
    <property type="protein sequence ID" value="PQP98296.1"/>
    <property type="molecule type" value="Genomic_DNA"/>
</dbReference>
<proteinExistence type="predicted"/>
<accession>A0A314XZD6</accession>
<dbReference type="AlphaFoldDB" id="A0A314XZD6"/>
<keyword evidence="2" id="KW-1185">Reference proteome</keyword>
<sequence>MVTGSGYMVATQSQLLVLRSGLVHSKDDGTFLTRTAGPLRQSSDWSPLYSRVR</sequence>
<reference evidence="1 2" key="1">
    <citation type="submission" date="2018-02" db="EMBL/GenBank/DDBJ databases">
        <title>Draft genome of wild Prunus yedoensis var. nudiflora.</title>
        <authorList>
            <person name="Baek S."/>
            <person name="Kim J.-H."/>
            <person name="Choi K."/>
            <person name="Kim G.-B."/>
            <person name="Cho A."/>
            <person name="Jang H."/>
            <person name="Shin C.-H."/>
            <person name="Yu H.-J."/>
            <person name="Mun J.-H."/>
        </authorList>
    </citation>
    <scope>NUCLEOTIDE SEQUENCE [LARGE SCALE GENOMIC DNA]</scope>
    <source>
        <strain evidence="2">cv. Jeju island</strain>
        <tissue evidence="1">Leaf</tissue>
    </source>
</reference>
<name>A0A314XZD6_PRUYE</name>
<protein>
    <submittedName>
        <fullName evidence="1">Uncharacterized protein</fullName>
    </submittedName>
</protein>
<evidence type="ECO:0000313" key="1">
    <source>
        <dbReference type="EMBL" id="PQP98296.1"/>
    </source>
</evidence>